<feature type="non-terminal residue" evidence="2">
    <location>
        <position position="1"/>
    </location>
</feature>
<dbReference type="Proteomes" id="UP000077521">
    <property type="component" value="Unassembled WGS sequence"/>
</dbReference>
<accession>A0A8T8S9V1</accession>
<comment type="caution">
    <text evidence="2">The sequence shown here is derived from an EMBL/GenBank/DDBJ whole genome shotgun (WGS) entry which is preliminary data.</text>
</comment>
<evidence type="ECO:0000256" key="1">
    <source>
        <dbReference type="SAM" id="MobiDB-lite"/>
    </source>
</evidence>
<gene>
    <name evidence="2" type="ORF">A4X13_0g9377</name>
</gene>
<sequence>PAPAPTSAVFHTFTDKQFQEILASRSVSPTKEPEVKDSPTHPSFDFDASAFSAVVSAFPGSSLDIPDDIVSLFNAHYNIPLSLLTLTAIRDFHVNMRRSVFYPNMTGKTLEEYNAWHLRDTALPFPEWSQAINTLIHLFRSVRLTPEGSTSTSDPITMLSEHILNIGSQVTSLNWPIWREYDIRIRRMIWTKRPKGIGLAFPVDRIHASTLDAAEQATTGKRGSLFDFSALLEAAWFSVISASGAEIARMVKTLNASMAFAISSILSRSAPQEAKASITSSSDVAAGKKRKVEHSASAQDIQRPFQAGSTSQPARPPPPAFCIVCRVVTDQHSWNRCPGPAPSGLNSVPDGKGWIWVGKDKRVCAKHNANVSCPGAQCFYGHYCSQCGIDGHRAVNHGFVTPGPSTAAGPASSHAPPPGFLAAASGPGAPAYTGGPAPSA</sequence>
<reference evidence="2" key="2">
    <citation type="journal article" date="2019" name="IMA Fungus">
        <title>Genome sequencing and comparison of five Tilletia species to identify candidate genes for the detection of regulated species infecting wheat.</title>
        <authorList>
            <person name="Nguyen H.D.T."/>
            <person name="Sultana T."/>
            <person name="Kesanakurti P."/>
            <person name="Hambleton S."/>
        </authorList>
    </citation>
    <scope>NUCLEOTIDE SEQUENCE</scope>
    <source>
        <strain evidence="2">DAOMC 236416</strain>
    </source>
</reference>
<feature type="region of interest" description="Disordered" evidence="1">
    <location>
        <begin position="278"/>
        <end position="316"/>
    </location>
</feature>
<proteinExistence type="predicted"/>
<dbReference type="EMBL" id="LWDF02002570">
    <property type="protein sequence ID" value="KAE8235780.1"/>
    <property type="molecule type" value="Genomic_DNA"/>
</dbReference>
<protein>
    <submittedName>
        <fullName evidence="2">Uncharacterized protein</fullName>
    </submittedName>
</protein>
<evidence type="ECO:0000313" key="2">
    <source>
        <dbReference type="EMBL" id="KAE8235780.1"/>
    </source>
</evidence>
<name>A0A8T8S9V1_9BASI</name>
<dbReference type="AlphaFoldDB" id="A0A8T8S9V1"/>
<organism evidence="2 3">
    <name type="scientific">Tilletia indica</name>
    <dbReference type="NCBI Taxonomy" id="43049"/>
    <lineage>
        <taxon>Eukaryota</taxon>
        <taxon>Fungi</taxon>
        <taxon>Dikarya</taxon>
        <taxon>Basidiomycota</taxon>
        <taxon>Ustilaginomycotina</taxon>
        <taxon>Exobasidiomycetes</taxon>
        <taxon>Tilletiales</taxon>
        <taxon>Tilletiaceae</taxon>
        <taxon>Tilletia</taxon>
    </lineage>
</organism>
<evidence type="ECO:0000313" key="3">
    <source>
        <dbReference type="Proteomes" id="UP000077521"/>
    </source>
</evidence>
<reference evidence="2" key="1">
    <citation type="submission" date="2016-04" db="EMBL/GenBank/DDBJ databases">
        <authorList>
            <person name="Nguyen H.D."/>
            <person name="Samba Siva P."/>
            <person name="Cullis J."/>
            <person name="Levesque C.A."/>
            <person name="Hambleton S."/>
        </authorList>
    </citation>
    <scope>NUCLEOTIDE SEQUENCE</scope>
    <source>
        <strain evidence="2">DAOMC 236416</strain>
    </source>
</reference>
<keyword evidence="3" id="KW-1185">Reference proteome</keyword>
<feature type="region of interest" description="Disordered" evidence="1">
    <location>
        <begin position="405"/>
        <end position="440"/>
    </location>
</feature>